<evidence type="ECO:0000313" key="5">
    <source>
        <dbReference type="EMBL" id="EAX99646.1"/>
    </source>
</evidence>
<dbReference type="EMBL" id="DS113630">
    <property type="protein sequence ID" value="EAX99646.1"/>
    <property type="molecule type" value="Genomic_DNA"/>
</dbReference>
<feature type="region of interest" description="Disordered" evidence="4">
    <location>
        <begin position="25"/>
        <end position="88"/>
    </location>
</feature>
<feature type="repeat" description="ANK" evidence="3">
    <location>
        <begin position="208"/>
        <end position="233"/>
    </location>
</feature>
<gene>
    <name evidence="5" type="ORF">TVAG_091130</name>
</gene>
<organism evidence="5 6">
    <name type="scientific">Trichomonas vaginalis (strain ATCC PRA-98 / G3)</name>
    <dbReference type="NCBI Taxonomy" id="412133"/>
    <lineage>
        <taxon>Eukaryota</taxon>
        <taxon>Metamonada</taxon>
        <taxon>Parabasalia</taxon>
        <taxon>Trichomonadida</taxon>
        <taxon>Trichomonadidae</taxon>
        <taxon>Trichomonas</taxon>
    </lineage>
</organism>
<keyword evidence="2 3" id="KW-0040">ANK repeat</keyword>
<keyword evidence="6" id="KW-1185">Reference proteome</keyword>
<dbReference type="PANTHER" id="PTHR24188:SF29">
    <property type="entry name" value="GH09064P"/>
    <property type="match status" value="1"/>
</dbReference>
<reference evidence="5" key="1">
    <citation type="submission" date="2006-10" db="EMBL/GenBank/DDBJ databases">
        <authorList>
            <person name="Amadeo P."/>
            <person name="Zhao Q."/>
            <person name="Wortman J."/>
            <person name="Fraser-Liggett C."/>
            <person name="Carlton J."/>
        </authorList>
    </citation>
    <scope>NUCLEOTIDE SEQUENCE</scope>
    <source>
        <strain evidence="5">G3</strain>
    </source>
</reference>
<reference evidence="5" key="2">
    <citation type="journal article" date="2007" name="Science">
        <title>Draft genome sequence of the sexually transmitted pathogen Trichomonas vaginalis.</title>
        <authorList>
            <person name="Carlton J.M."/>
            <person name="Hirt R.P."/>
            <person name="Silva J.C."/>
            <person name="Delcher A.L."/>
            <person name="Schatz M."/>
            <person name="Zhao Q."/>
            <person name="Wortman J.R."/>
            <person name="Bidwell S.L."/>
            <person name="Alsmark U.C.M."/>
            <person name="Besteiro S."/>
            <person name="Sicheritz-Ponten T."/>
            <person name="Noel C.J."/>
            <person name="Dacks J.B."/>
            <person name="Foster P.G."/>
            <person name="Simillion C."/>
            <person name="Van de Peer Y."/>
            <person name="Miranda-Saavedra D."/>
            <person name="Barton G.J."/>
            <person name="Westrop G.D."/>
            <person name="Mueller S."/>
            <person name="Dessi D."/>
            <person name="Fiori P.L."/>
            <person name="Ren Q."/>
            <person name="Paulsen I."/>
            <person name="Zhang H."/>
            <person name="Bastida-Corcuera F.D."/>
            <person name="Simoes-Barbosa A."/>
            <person name="Brown M.T."/>
            <person name="Hayes R.D."/>
            <person name="Mukherjee M."/>
            <person name="Okumura C.Y."/>
            <person name="Schneider R."/>
            <person name="Smith A.J."/>
            <person name="Vanacova S."/>
            <person name="Villalvazo M."/>
            <person name="Haas B.J."/>
            <person name="Pertea M."/>
            <person name="Feldblyum T.V."/>
            <person name="Utterback T.R."/>
            <person name="Shu C.L."/>
            <person name="Osoegawa K."/>
            <person name="de Jong P.J."/>
            <person name="Hrdy I."/>
            <person name="Horvathova L."/>
            <person name="Zubacova Z."/>
            <person name="Dolezal P."/>
            <person name="Malik S.B."/>
            <person name="Logsdon J.M. Jr."/>
            <person name="Henze K."/>
            <person name="Gupta A."/>
            <person name="Wang C.C."/>
            <person name="Dunne R.L."/>
            <person name="Upcroft J.A."/>
            <person name="Upcroft P."/>
            <person name="White O."/>
            <person name="Salzberg S.L."/>
            <person name="Tang P."/>
            <person name="Chiu C.-H."/>
            <person name="Lee Y.-S."/>
            <person name="Embley T.M."/>
            <person name="Coombs G.H."/>
            <person name="Mottram J.C."/>
            <person name="Tachezy J."/>
            <person name="Fraser-Liggett C.M."/>
            <person name="Johnson P.J."/>
        </authorList>
    </citation>
    <scope>NUCLEOTIDE SEQUENCE [LARGE SCALE GENOMIC DNA]</scope>
    <source>
        <strain evidence="5">G3</strain>
    </source>
</reference>
<dbReference type="SMART" id="SM00248">
    <property type="entry name" value="ANK"/>
    <property type="match status" value="3"/>
</dbReference>
<dbReference type="InParanoid" id="A2F617"/>
<dbReference type="Pfam" id="PF12796">
    <property type="entry name" value="Ank_2"/>
    <property type="match status" value="1"/>
</dbReference>
<dbReference type="eggNOG" id="KOG0504">
    <property type="taxonomic scope" value="Eukaryota"/>
</dbReference>
<dbReference type="InterPro" id="IPR002110">
    <property type="entry name" value="Ankyrin_rpt"/>
</dbReference>
<dbReference type="PROSITE" id="PS50297">
    <property type="entry name" value="ANK_REP_REGION"/>
    <property type="match status" value="1"/>
</dbReference>
<evidence type="ECO:0000256" key="2">
    <source>
        <dbReference type="ARBA" id="ARBA00023043"/>
    </source>
</evidence>
<evidence type="ECO:0000256" key="1">
    <source>
        <dbReference type="ARBA" id="ARBA00022737"/>
    </source>
</evidence>
<dbReference type="RefSeq" id="XP_001312576.1">
    <property type="nucleotide sequence ID" value="XM_001312575.1"/>
</dbReference>
<dbReference type="PANTHER" id="PTHR24188">
    <property type="entry name" value="ANKYRIN REPEAT PROTEIN"/>
    <property type="match status" value="1"/>
</dbReference>
<dbReference type="Gene3D" id="1.25.40.20">
    <property type="entry name" value="Ankyrin repeat-containing domain"/>
    <property type="match status" value="1"/>
</dbReference>
<dbReference type="Proteomes" id="UP000001542">
    <property type="component" value="Unassembled WGS sequence"/>
</dbReference>
<accession>A2F617</accession>
<dbReference type="STRING" id="5722.A2F617"/>
<protein>
    <submittedName>
        <fullName evidence="5">Uncharacterized protein</fullName>
    </submittedName>
</protein>
<evidence type="ECO:0000256" key="4">
    <source>
        <dbReference type="SAM" id="MobiDB-lite"/>
    </source>
</evidence>
<dbReference type="AlphaFoldDB" id="A2F617"/>
<evidence type="ECO:0000256" key="3">
    <source>
        <dbReference type="PROSITE-ProRule" id="PRU00023"/>
    </source>
</evidence>
<name>A2F617_TRIV3</name>
<dbReference type="VEuPathDB" id="TrichDB:TVAGG3_0579000"/>
<evidence type="ECO:0000313" key="6">
    <source>
        <dbReference type="Proteomes" id="UP000001542"/>
    </source>
</evidence>
<dbReference type="SUPFAM" id="SSF48403">
    <property type="entry name" value="Ankyrin repeat"/>
    <property type="match status" value="1"/>
</dbReference>
<dbReference type="PROSITE" id="PS50088">
    <property type="entry name" value="ANK_REPEAT"/>
    <property type="match status" value="3"/>
</dbReference>
<dbReference type="KEGG" id="tva:4757456"/>
<sequence>MKLGILNGAIDFLDQKYKEMFDSTEEIQKHQTELNEIRKPKSDNEIRKPKSDNEIQKPKSDNEIQKPKSDNEIQKPKSDNEIQKPKSDNEILSKISELKASDDFESIYNFLDELSSEGNQKFLSKAYEEGLSKKTAPKKYKWEYERNGLHEACKRGNLNLVKSLVRAGCENEAKSNRNSPLFHASIGGNLEVVKYLIYIGASKEITANGRTPLIFASENGHAEVVKFLISIGAIKSQMVTNGL</sequence>
<dbReference type="InterPro" id="IPR036770">
    <property type="entry name" value="Ankyrin_rpt-contain_sf"/>
</dbReference>
<feature type="repeat" description="ANK" evidence="3">
    <location>
        <begin position="144"/>
        <end position="176"/>
    </location>
</feature>
<proteinExistence type="predicted"/>
<feature type="repeat" description="ANK" evidence="3">
    <location>
        <begin position="176"/>
        <end position="208"/>
    </location>
</feature>
<keyword evidence="1" id="KW-0677">Repeat</keyword>